<evidence type="ECO:0000313" key="3">
    <source>
        <dbReference type="Proteomes" id="UP000199599"/>
    </source>
</evidence>
<sequence length="173" mass="20219">MKNKKILWSIFLAIFTLIIAGYLRYQQVNSNLTQSGVTEEKFFQQKKVVHAYHVNFIIHQVKLIKSKNEVSARVQLSLHQTGTPNYGMKKNYANYIENFYLNNPYGLSNPVDTCYDRNNHLVGPYPAIVHAKQPVTLHFSIPRNSYDKRTKKLRISFLVPTKKHYVKYSLLLE</sequence>
<gene>
    <name evidence="2" type="ORF">SAMN04487792_1398</name>
</gene>
<keyword evidence="1" id="KW-0472">Membrane</keyword>
<name>A0A1I1TN59_9LACO</name>
<dbReference type="RefSeq" id="WP_090093782.1">
    <property type="nucleotide sequence ID" value="NZ_CBCRVU010000002.1"/>
</dbReference>
<dbReference type="AlphaFoldDB" id="A0A1I1TN59"/>
<keyword evidence="1" id="KW-1133">Transmembrane helix</keyword>
<keyword evidence="1" id="KW-0812">Transmembrane</keyword>
<feature type="transmembrane region" description="Helical" evidence="1">
    <location>
        <begin position="6"/>
        <end position="25"/>
    </location>
</feature>
<proteinExistence type="predicted"/>
<accession>A0A1I1TN59</accession>
<evidence type="ECO:0000256" key="1">
    <source>
        <dbReference type="SAM" id="Phobius"/>
    </source>
</evidence>
<dbReference type="EMBL" id="FOMN01000009">
    <property type="protein sequence ID" value="SFD56930.1"/>
    <property type="molecule type" value="Genomic_DNA"/>
</dbReference>
<evidence type="ECO:0008006" key="4">
    <source>
        <dbReference type="Google" id="ProtNLM"/>
    </source>
</evidence>
<organism evidence="2 3">
    <name type="scientific">Lactobacillus bombicola</name>
    <dbReference type="NCBI Taxonomy" id="1505723"/>
    <lineage>
        <taxon>Bacteria</taxon>
        <taxon>Bacillati</taxon>
        <taxon>Bacillota</taxon>
        <taxon>Bacilli</taxon>
        <taxon>Lactobacillales</taxon>
        <taxon>Lactobacillaceae</taxon>
        <taxon>Lactobacillus</taxon>
    </lineage>
</organism>
<evidence type="ECO:0000313" key="2">
    <source>
        <dbReference type="EMBL" id="SFD56930.1"/>
    </source>
</evidence>
<protein>
    <recommendedName>
        <fullName evidence="4">DUF4352 domain-containing protein</fullName>
    </recommendedName>
</protein>
<dbReference type="Proteomes" id="UP000199599">
    <property type="component" value="Unassembled WGS sequence"/>
</dbReference>
<reference evidence="3" key="1">
    <citation type="submission" date="2016-10" db="EMBL/GenBank/DDBJ databases">
        <authorList>
            <person name="Varghese N."/>
            <person name="Submissions S."/>
        </authorList>
    </citation>
    <scope>NUCLEOTIDE SEQUENCE [LARGE SCALE GENOMIC DNA]</scope>
    <source>
        <strain evidence="3">R-53102</strain>
    </source>
</reference>